<dbReference type="InParanoid" id="A0A6M4H6G9"/>
<dbReference type="SUPFAM" id="SSF110296">
    <property type="entry name" value="Oligoxyloglucan reducing end-specific cellobiohydrolase"/>
    <property type="match status" value="1"/>
</dbReference>
<dbReference type="CDD" id="cd15482">
    <property type="entry name" value="Sialidase_non-viral"/>
    <property type="match status" value="1"/>
</dbReference>
<protein>
    <recommendedName>
        <fullName evidence="3">Glycosyl hydrolase</fullName>
    </recommendedName>
</protein>
<evidence type="ECO:0000313" key="1">
    <source>
        <dbReference type="EMBL" id="QJR14538.1"/>
    </source>
</evidence>
<dbReference type="Gene3D" id="2.130.10.10">
    <property type="entry name" value="YVTN repeat-like/Quinoprotein amine dehydrogenase"/>
    <property type="match status" value="1"/>
</dbReference>
<dbReference type="Proteomes" id="UP000503096">
    <property type="component" value="Chromosome"/>
</dbReference>
<proteinExistence type="predicted"/>
<dbReference type="GO" id="GO:0010411">
    <property type="term" value="P:xyloglucan metabolic process"/>
    <property type="evidence" value="ECO:0007669"/>
    <property type="project" value="TreeGrafter"/>
</dbReference>
<evidence type="ECO:0000313" key="2">
    <source>
        <dbReference type="Proteomes" id="UP000503096"/>
    </source>
</evidence>
<dbReference type="InterPro" id="IPR052025">
    <property type="entry name" value="Xyloglucanase_GH74"/>
</dbReference>
<keyword evidence="2" id="KW-1185">Reference proteome</keyword>
<dbReference type="EMBL" id="CP053073">
    <property type="protein sequence ID" value="QJR14538.1"/>
    <property type="molecule type" value="Genomic_DNA"/>
</dbReference>
<accession>A0A6M4H6G9</accession>
<dbReference type="PANTHER" id="PTHR43739:SF5">
    <property type="entry name" value="EXO-ALPHA-SIALIDASE"/>
    <property type="match status" value="1"/>
</dbReference>
<reference evidence="1 2" key="1">
    <citation type="submission" date="2020-04" db="EMBL/GenBank/DDBJ databases">
        <title>Usitatibacter rugosus gen. nov., sp. nov. and Usitatibacter palustris sp. nov., novel members of Usitatibacteraceae fam. nov. within the order Nitrosomonadales isolated from soil.</title>
        <authorList>
            <person name="Huber K.J."/>
            <person name="Neumann-Schaal M."/>
            <person name="Geppert A."/>
            <person name="Luckner M."/>
            <person name="Wanner G."/>
            <person name="Overmann J."/>
        </authorList>
    </citation>
    <scope>NUCLEOTIDE SEQUENCE [LARGE SCALE GENOMIC DNA]</scope>
    <source>
        <strain evidence="1 2">Swamp67</strain>
    </source>
</reference>
<name>A0A6M4H6G9_9PROT</name>
<dbReference type="AlphaFoldDB" id="A0A6M4H6G9"/>
<evidence type="ECO:0008006" key="3">
    <source>
        <dbReference type="Google" id="ProtNLM"/>
    </source>
</evidence>
<dbReference type="PANTHER" id="PTHR43739">
    <property type="entry name" value="XYLOGLUCANASE (EUROFUNG)"/>
    <property type="match status" value="1"/>
</dbReference>
<organism evidence="1 2">
    <name type="scientific">Usitatibacter palustris</name>
    <dbReference type="NCBI Taxonomy" id="2732487"/>
    <lineage>
        <taxon>Bacteria</taxon>
        <taxon>Pseudomonadati</taxon>
        <taxon>Pseudomonadota</taxon>
        <taxon>Betaproteobacteria</taxon>
        <taxon>Nitrosomonadales</taxon>
        <taxon>Usitatibacteraceae</taxon>
        <taxon>Usitatibacter</taxon>
    </lineage>
</organism>
<dbReference type="InterPro" id="IPR015943">
    <property type="entry name" value="WD40/YVTN_repeat-like_dom_sf"/>
</dbReference>
<gene>
    <name evidence="1" type="ORF">DSM104440_01339</name>
</gene>
<sequence>MEGPHFLGETVNHAVIDPRDRRTVLAAVRAGHLGPTVMRSTDLGKTWKEAAKPPAFPKAPEGEAGESVHHVFWLTPGHARNPGRWYAGTSPQALFQSDDAGVTWQGVAGFNEHPMRDKWINKGEEGPPDGATLHSINVDPFDPRHLVIGMSMGGVFESRDEGKSWKPLNRGVEANFLPDPEAEYGHDPHCVRVSAAAPGVVYQQNHCGIYRLDRKADRWTRIGDNMPKAVGDIGFPMVLHPRDPNTLWVFPMDGTTVWPRVPIGGKPAAFRSRDAGNSWKRLDQGLPKGQGWFTVKRQSMMADALDPVGLYFGTTGGEVWASFDEGDNWHCVVQHLPEIYAVETALVA</sequence>
<dbReference type="KEGG" id="upl:DSM104440_01339"/>